<dbReference type="InterPro" id="IPR043502">
    <property type="entry name" value="DNA/RNA_pol_sf"/>
</dbReference>
<gene>
    <name evidence="1" type="ORF">LCGC14_2886240</name>
</gene>
<accession>A0A0F9A6K2</accession>
<evidence type="ECO:0008006" key="2">
    <source>
        <dbReference type="Google" id="ProtNLM"/>
    </source>
</evidence>
<dbReference type="EMBL" id="LAZR01056440">
    <property type="protein sequence ID" value="KKK74194.1"/>
    <property type="molecule type" value="Genomic_DNA"/>
</dbReference>
<organism evidence="1">
    <name type="scientific">marine sediment metagenome</name>
    <dbReference type="NCBI Taxonomy" id="412755"/>
    <lineage>
        <taxon>unclassified sequences</taxon>
        <taxon>metagenomes</taxon>
        <taxon>ecological metagenomes</taxon>
    </lineage>
</organism>
<protein>
    <recommendedName>
        <fullName evidence="2">DNA-directed DNA polymerase family A palm domain-containing protein</fullName>
    </recommendedName>
</protein>
<sequence length="76" mass="9011">WKSRILWQIHDSIVWNLHPEEREAIVKACYHVMSRKAPQVFPWINTPIKVEPEITDIDGTFYHLKKYSADSYEALA</sequence>
<dbReference type="Gene3D" id="3.30.70.370">
    <property type="match status" value="1"/>
</dbReference>
<dbReference type="AlphaFoldDB" id="A0A0F9A6K2"/>
<proteinExistence type="predicted"/>
<comment type="caution">
    <text evidence="1">The sequence shown here is derived from an EMBL/GenBank/DDBJ whole genome shotgun (WGS) entry which is preliminary data.</text>
</comment>
<name>A0A0F9A6K2_9ZZZZ</name>
<evidence type="ECO:0000313" key="1">
    <source>
        <dbReference type="EMBL" id="KKK74194.1"/>
    </source>
</evidence>
<feature type="non-terminal residue" evidence="1">
    <location>
        <position position="1"/>
    </location>
</feature>
<dbReference type="SUPFAM" id="SSF56672">
    <property type="entry name" value="DNA/RNA polymerases"/>
    <property type="match status" value="1"/>
</dbReference>
<reference evidence="1" key="1">
    <citation type="journal article" date="2015" name="Nature">
        <title>Complex archaea that bridge the gap between prokaryotes and eukaryotes.</title>
        <authorList>
            <person name="Spang A."/>
            <person name="Saw J.H."/>
            <person name="Jorgensen S.L."/>
            <person name="Zaremba-Niedzwiedzka K."/>
            <person name="Martijn J."/>
            <person name="Lind A.E."/>
            <person name="van Eijk R."/>
            <person name="Schleper C."/>
            <person name="Guy L."/>
            <person name="Ettema T.J."/>
        </authorList>
    </citation>
    <scope>NUCLEOTIDE SEQUENCE</scope>
</reference>